<feature type="region of interest" description="Disordered" evidence="2">
    <location>
        <begin position="228"/>
        <end position="275"/>
    </location>
</feature>
<gene>
    <name evidence="3" type="ORF">M404DRAFT_30931</name>
</gene>
<dbReference type="AlphaFoldDB" id="A0A0C3NU55"/>
<feature type="compositionally biased region" description="Acidic residues" evidence="2">
    <location>
        <begin position="245"/>
        <end position="256"/>
    </location>
</feature>
<keyword evidence="1" id="KW-0175">Coiled coil</keyword>
<reference evidence="4" key="2">
    <citation type="submission" date="2015-01" db="EMBL/GenBank/DDBJ databases">
        <title>Evolutionary Origins and Diversification of the Mycorrhizal Mutualists.</title>
        <authorList>
            <consortium name="DOE Joint Genome Institute"/>
            <consortium name="Mycorrhizal Genomics Consortium"/>
            <person name="Kohler A."/>
            <person name="Kuo A."/>
            <person name="Nagy L.G."/>
            <person name="Floudas D."/>
            <person name="Copeland A."/>
            <person name="Barry K.W."/>
            <person name="Cichocki N."/>
            <person name="Veneault-Fourrey C."/>
            <person name="LaButti K."/>
            <person name="Lindquist E.A."/>
            <person name="Lipzen A."/>
            <person name="Lundell T."/>
            <person name="Morin E."/>
            <person name="Murat C."/>
            <person name="Riley R."/>
            <person name="Ohm R."/>
            <person name="Sun H."/>
            <person name="Tunlid A."/>
            <person name="Henrissat B."/>
            <person name="Grigoriev I.V."/>
            <person name="Hibbett D.S."/>
            <person name="Martin F."/>
        </authorList>
    </citation>
    <scope>NUCLEOTIDE SEQUENCE [LARGE SCALE GENOMIC DNA]</scope>
    <source>
        <strain evidence="4">Marx 270</strain>
    </source>
</reference>
<dbReference type="InParanoid" id="A0A0C3NU55"/>
<dbReference type="Proteomes" id="UP000054217">
    <property type="component" value="Unassembled WGS sequence"/>
</dbReference>
<evidence type="ECO:0000256" key="1">
    <source>
        <dbReference type="SAM" id="Coils"/>
    </source>
</evidence>
<dbReference type="EMBL" id="KN832010">
    <property type="protein sequence ID" value="KIN98970.1"/>
    <property type="molecule type" value="Genomic_DNA"/>
</dbReference>
<dbReference type="OrthoDB" id="2709995at2759"/>
<reference evidence="3 4" key="1">
    <citation type="submission" date="2014-04" db="EMBL/GenBank/DDBJ databases">
        <authorList>
            <consortium name="DOE Joint Genome Institute"/>
            <person name="Kuo A."/>
            <person name="Kohler A."/>
            <person name="Costa M.D."/>
            <person name="Nagy L.G."/>
            <person name="Floudas D."/>
            <person name="Copeland A."/>
            <person name="Barry K.W."/>
            <person name="Cichocki N."/>
            <person name="Veneault-Fourrey C."/>
            <person name="LaButti K."/>
            <person name="Lindquist E.A."/>
            <person name="Lipzen A."/>
            <person name="Lundell T."/>
            <person name="Morin E."/>
            <person name="Murat C."/>
            <person name="Sun H."/>
            <person name="Tunlid A."/>
            <person name="Henrissat B."/>
            <person name="Grigoriev I.V."/>
            <person name="Hibbett D.S."/>
            <person name="Martin F."/>
            <person name="Nordberg H.P."/>
            <person name="Cantor M.N."/>
            <person name="Hua S.X."/>
        </authorList>
    </citation>
    <scope>NUCLEOTIDE SEQUENCE [LARGE SCALE GENOMIC DNA]</scope>
    <source>
        <strain evidence="3 4">Marx 270</strain>
    </source>
</reference>
<protein>
    <submittedName>
        <fullName evidence="3">Uncharacterized protein</fullName>
    </submittedName>
</protein>
<organism evidence="3 4">
    <name type="scientific">Pisolithus tinctorius Marx 270</name>
    <dbReference type="NCBI Taxonomy" id="870435"/>
    <lineage>
        <taxon>Eukaryota</taxon>
        <taxon>Fungi</taxon>
        <taxon>Dikarya</taxon>
        <taxon>Basidiomycota</taxon>
        <taxon>Agaricomycotina</taxon>
        <taxon>Agaricomycetes</taxon>
        <taxon>Agaricomycetidae</taxon>
        <taxon>Boletales</taxon>
        <taxon>Sclerodermatineae</taxon>
        <taxon>Pisolithaceae</taxon>
        <taxon>Pisolithus</taxon>
    </lineage>
</organism>
<keyword evidence="4" id="KW-1185">Reference proteome</keyword>
<evidence type="ECO:0000256" key="2">
    <source>
        <dbReference type="SAM" id="MobiDB-lite"/>
    </source>
</evidence>
<evidence type="ECO:0000313" key="4">
    <source>
        <dbReference type="Proteomes" id="UP000054217"/>
    </source>
</evidence>
<name>A0A0C3NU55_PISTI</name>
<evidence type="ECO:0000313" key="3">
    <source>
        <dbReference type="EMBL" id="KIN98970.1"/>
    </source>
</evidence>
<feature type="coiled-coil region" evidence="1">
    <location>
        <begin position="15"/>
        <end position="56"/>
    </location>
</feature>
<feature type="compositionally biased region" description="Basic and acidic residues" evidence="2">
    <location>
        <begin position="235"/>
        <end position="244"/>
    </location>
</feature>
<dbReference type="HOGENOM" id="CLU_048923_1_0_1"/>
<sequence>MKAQEEAWLAEEAWLEAERQEQAWLKEEKACAEAEAQRLEAVHKAEEARKAEESQQVDALVGGLTGAGSNMEVMNPQCLHCAWTNTVCLHNTDSKKKCMACNQCNELKEHCWWLVNCEIGPGAGPVMDKGKRKVEVLKGADNKGDDVGKGPLMRRTSVTRVTSTEVETSLVTGAQMECLIKAVKCVTDNVASLVVAQREVSRNFYWFTQSSETYIKKCFEFLALDMPSDQDTTNEEDRGIKGLDDELEELREEEESWSWSESGDQTGAGSAGSQV</sequence>
<proteinExistence type="predicted"/>
<feature type="compositionally biased region" description="Polar residues" evidence="2">
    <location>
        <begin position="263"/>
        <end position="275"/>
    </location>
</feature>
<accession>A0A0C3NU55</accession>